<proteinExistence type="predicted"/>
<protein>
    <submittedName>
        <fullName evidence="1">Uncharacterized protein</fullName>
    </submittedName>
</protein>
<organism evidence="1 2">
    <name type="scientific">Liparis tanakae</name>
    <name type="common">Tanaka's snailfish</name>
    <dbReference type="NCBI Taxonomy" id="230148"/>
    <lineage>
        <taxon>Eukaryota</taxon>
        <taxon>Metazoa</taxon>
        <taxon>Chordata</taxon>
        <taxon>Craniata</taxon>
        <taxon>Vertebrata</taxon>
        <taxon>Euteleostomi</taxon>
        <taxon>Actinopterygii</taxon>
        <taxon>Neopterygii</taxon>
        <taxon>Teleostei</taxon>
        <taxon>Neoteleostei</taxon>
        <taxon>Acanthomorphata</taxon>
        <taxon>Eupercaria</taxon>
        <taxon>Perciformes</taxon>
        <taxon>Cottioidei</taxon>
        <taxon>Cottales</taxon>
        <taxon>Liparidae</taxon>
        <taxon>Liparis</taxon>
    </lineage>
</organism>
<name>A0A4Z2E6D1_9TELE</name>
<keyword evidence="2" id="KW-1185">Reference proteome</keyword>
<gene>
    <name evidence="1" type="ORF">EYF80_065528</name>
</gene>
<dbReference type="EMBL" id="SRLO01015636">
    <property type="protein sequence ID" value="TNN24348.1"/>
    <property type="molecule type" value="Genomic_DNA"/>
</dbReference>
<sequence>MMSTEGSMLSRKVLRRKERVHAADVEPHVLRGQKQAEDGPVVLEVRTASRTFGGLTPSTGVFPGEKTTLT</sequence>
<comment type="caution">
    <text evidence="1">The sequence shown here is derived from an EMBL/GenBank/DDBJ whole genome shotgun (WGS) entry which is preliminary data.</text>
</comment>
<accession>A0A4Z2E6D1</accession>
<dbReference type="Proteomes" id="UP000314294">
    <property type="component" value="Unassembled WGS sequence"/>
</dbReference>
<evidence type="ECO:0000313" key="1">
    <source>
        <dbReference type="EMBL" id="TNN24348.1"/>
    </source>
</evidence>
<reference evidence="1 2" key="1">
    <citation type="submission" date="2019-03" db="EMBL/GenBank/DDBJ databases">
        <title>First draft genome of Liparis tanakae, snailfish: a comprehensive survey of snailfish specific genes.</title>
        <authorList>
            <person name="Kim W."/>
            <person name="Song I."/>
            <person name="Jeong J.-H."/>
            <person name="Kim D."/>
            <person name="Kim S."/>
            <person name="Ryu S."/>
            <person name="Song J.Y."/>
            <person name="Lee S.K."/>
        </authorList>
    </citation>
    <scope>NUCLEOTIDE SEQUENCE [LARGE SCALE GENOMIC DNA]</scope>
    <source>
        <tissue evidence="1">Muscle</tissue>
    </source>
</reference>
<dbReference type="AlphaFoldDB" id="A0A4Z2E6D1"/>
<evidence type="ECO:0000313" key="2">
    <source>
        <dbReference type="Proteomes" id="UP000314294"/>
    </source>
</evidence>